<dbReference type="EMBL" id="BMRP01000029">
    <property type="protein sequence ID" value="GGU87052.1"/>
    <property type="molecule type" value="Genomic_DNA"/>
</dbReference>
<dbReference type="PANTHER" id="PTHR43284">
    <property type="entry name" value="ASPARAGINE SYNTHETASE (GLUTAMINE-HYDROLYZING)"/>
    <property type="match status" value="1"/>
</dbReference>
<dbReference type="PANTHER" id="PTHR43284:SF1">
    <property type="entry name" value="ASPARAGINE SYNTHETASE"/>
    <property type="match status" value="1"/>
</dbReference>
<keyword evidence="3" id="KW-0028">Amino-acid biosynthesis</keyword>
<dbReference type="EC" id="6.3.5.4" evidence="2"/>
<evidence type="ECO:0000259" key="5">
    <source>
        <dbReference type="Pfam" id="PF00733"/>
    </source>
</evidence>
<dbReference type="SUPFAM" id="SSF52402">
    <property type="entry name" value="Adenine nucleotide alpha hydrolases-like"/>
    <property type="match status" value="1"/>
</dbReference>
<dbReference type="Pfam" id="PF00733">
    <property type="entry name" value="Asn_synthase"/>
    <property type="match status" value="1"/>
</dbReference>
<evidence type="ECO:0000313" key="6">
    <source>
        <dbReference type="EMBL" id="GGU87052.1"/>
    </source>
</evidence>
<keyword evidence="3" id="KW-0061">Asparagine biosynthesis</keyword>
<comment type="catalytic activity">
    <reaction evidence="4">
        <text>L-aspartate + L-glutamine + ATP + H2O = L-asparagine + L-glutamate + AMP + diphosphate + H(+)</text>
        <dbReference type="Rhea" id="RHEA:12228"/>
        <dbReference type="ChEBI" id="CHEBI:15377"/>
        <dbReference type="ChEBI" id="CHEBI:15378"/>
        <dbReference type="ChEBI" id="CHEBI:29985"/>
        <dbReference type="ChEBI" id="CHEBI:29991"/>
        <dbReference type="ChEBI" id="CHEBI:30616"/>
        <dbReference type="ChEBI" id="CHEBI:33019"/>
        <dbReference type="ChEBI" id="CHEBI:58048"/>
        <dbReference type="ChEBI" id="CHEBI:58359"/>
        <dbReference type="ChEBI" id="CHEBI:456215"/>
        <dbReference type="EC" id="6.3.5.4"/>
    </reaction>
</comment>
<feature type="domain" description="Asparagine synthetase" evidence="5">
    <location>
        <begin position="223"/>
        <end position="606"/>
    </location>
</feature>
<evidence type="ECO:0000256" key="3">
    <source>
        <dbReference type="ARBA" id="ARBA00022888"/>
    </source>
</evidence>
<dbReference type="InterPro" id="IPR001962">
    <property type="entry name" value="Asn_synthase"/>
</dbReference>
<dbReference type="InterPro" id="IPR014729">
    <property type="entry name" value="Rossmann-like_a/b/a_fold"/>
</dbReference>
<sequence length="613" mass="66911">MNRFTFLSEISTWFLVLPDTPDKAVEAIVAKARPHALQSIPHPSDRPWLLGRWPQDTLTVGGVGDANVAVLGEHAVTAVEATRAATAVRTTGSLDVLDRFAAAWPGSFHLLARSADASLRLQGGVVGVRRVFHGRAGSTAVACDRADVLAELLGASLDEDRLALQLLAMGLPYPLHTVPVWRGVDTVPVGHQLTIGPNGQARTKGWWTPPAPDIPLREGAARFAEALTTAVDVRTRGRSLVSCDLGGLDSTAICCAAVAGGAKVVAYTADSRDPLADDTLWARRTVEALGVVEHHVIDADCVPLTFDGLDAFDELLDAPSEMAVDHKRRMSVVRAARECGSGLHLTGIGGDELLSGCVARLHQLVRTHPRIAIRHLRGYRAKYRWSRRRLAGQLVDRRSYPAWMKRVAADLAKPPSPANTPVLQWAEPPRLPHWTTPEAVASVRRQFLAAAPVAEALAPDHGTHRELVAMEALSRFVRHMGQLAGPWGIVCSAPYYDTQVVEAALAVRPWERITPWRYKPLIVEATRGIVPEVSRTRATKANASLEEEAGLREHRARLLALCEDSRLARLGLIDTVALRDWCMRPLDVETESALLHTTVACELWLRSREARHL</sequence>
<evidence type="ECO:0000256" key="1">
    <source>
        <dbReference type="ARBA" id="ARBA00005187"/>
    </source>
</evidence>
<comment type="caution">
    <text evidence="6">The sequence shown here is derived from an EMBL/GenBank/DDBJ whole genome shotgun (WGS) entry which is preliminary data.</text>
</comment>
<keyword evidence="7" id="KW-1185">Reference proteome</keyword>
<dbReference type="Proteomes" id="UP000654471">
    <property type="component" value="Unassembled WGS sequence"/>
</dbReference>
<dbReference type="InterPro" id="IPR051786">
    <property type="entry name" value="ASN_synthetase/amidase"/>
</dbReference>
<name>A0ABQ2VHJ8_9ACTN</name>
<reference evidence="7" key="1">
    <citation type="journal article" date="2019" name="Int. J. Syst. Evol. Microbiol.">
        <title>The Global Catalogue of Microorganisms (GCM) 10K type strain sequencing project: providing services to taxonomists for standard genome sequencing and annotation.</title>
        <authorList>
            <consortium name="The Broad Institute Genomics Platform"/>
            <consortium name="The Broad Institute Genome Sequencing Center for Infectious Disease"/>
            <person name="Wu L."/>
            <person name="Ma J."/>
        </authorList>
    </citation>
    <scope>NUCLEOTIDE SEQUENCE [LARGE SCALE GENOMIC DNA]</scope>
    <source>
        <strain evidence="7">JCM 3399</strain>
    </source>
</reference>
<evidence type="ECO:0000313" key="7">
    <source>
        <dbReference type="Proteomes" id="UP000654471"/>
    </source>
</evidence>
<dbReference type="RefSeq" id="WP_229852780.1">
    <property type="nucleotide sequence ID" value="NZ_BMRP01000029.1"/>
</dbReference>
<comment type="pathway">
    <text evidence="1">Amino-acid biosynthesis; L-asparagine biosynthesis; L-asparagine from L-aspartate (L-Gln route): step 1/1.</text>
</comment>
<evidence type="ECO:0000256" key="2">
    <source>
        <dbReference type="ARBA" id="ARBA00012737"/>
    </source>
</evidence>
<evidence type="ECO:0000256" key="4">
    <source>
        <dbReference type="ARBA" id="ARBA00048741"/>
    </source>
</evidence>
<accession>A0ABQ2VHJ8</accession>
<dbReference type="Gene3D" id="3.40.50.620">
    <property type="entry name" value="HUPs"/>
    <property type="match status" value="1"/>
</dbReference>
<gene>
    <name evidence="6" type="ORF">GCM10010211_61490</name>
</gene>
<protein>
    <recommendedName>
        <fullName evidence="2">asparagine synthase (glutamine-hydrolyzing)</fullName>
        <ecNumber evidence="2">6.3.5.4</ecNumber>
    </recommendedName>
</protein>
<organism evidence="6 7">
    <name type="scientific">Streptomyces albospinus</name>
    <dbReference type="NCBI Taxonomy" id="285515"/>
    <lineage>
        <taxon>Bacteria</taxon>
        <taxon>Bacillati</taxon>
        <taxon>Actinomycetota</taxon>
        <taxon>Actinomycetes</taxon>
        <taxon>Kitasatosporales</taxon>
        <taxon>Streptomycetaceae</taxon>
        <taxon>Streptomyces</taxon>
    </lineage>
</organism>
<proteinExistence type="predicted"/>